<comment type="similarity">
    <text evidence="2">Belongs to the UPF0126 family.</text>
</comment>
<dbReference type="InterPro" id="IPR005115">
    <property type="entry name" value="Gly_transporter"/>
</dbReference>
<dbReference type="Pfam" id="PF03458">
    <property type="entry name" value="Gly_transporter"/>
    <property type="match status" value="2"/>
</dbReference>
<dbReference type="GO" id="GO:0005886">
    <property type="term" value="C:plasma membrane"/>
    <property type="evidence" value="ECO:0007669"/>
    <property type="project" value="UniProtKB-SubCell"/>
</dbReference>
<dbReference type="KEGG" id="fls:GLV81_04215"/>
<name>A0A6I6G487_9BACT</name>
<feature type="transmembrane region" description="Helical" evidence="7">
    <location>
        <begin position="33"/>
        <end position="50"/>
    </location>
</feature>
<evidence type="ECO:0000256" key="5">
    <source>
        <dbReference type="ARBA" id="ARBA00022989"/>
    </source>
</evidence>
<evidence type="ECO:0000313" key="9">
    <source>
        <dbReference type="EMBL" id="QGW27406.1"/>
    </source>
</evidence>
<feature type="transmembrane region" description="Helical" evidence="7">
    <location>
        <begin position="62"/>
        <end position="82"/>
    </location>
</feature>
<comment type="subcellular location">
    <subcellularLocation>
        <location evidence="1">Cell membrane</location>
        <topology evidence="1">Multi-pass membrane protein</topology>
    </subcellularLocation>
</comment>
<dbReference type="RefSeq" id="WP_157477150.1">
    <property type="nucleotide sequence ID" value="NZ_CP046566.1"/>
</dbReference>
<sequence length="211" mass="22527">MPEINFLLLIDVLGTASFAISGARMALQKQLDVFGVIIISFVTSIGGGTIRDVLMGNFPVNWMRNELIIAVILVACIGTMLVRGLHQKLSTTLFLFDSLGLGLFTIAGMSIALSAGYSPGMSIAMGTISACFGGVIRDVLLNQVPLIFHKEIYASACIAGGLLYYGLTQMNVSQHLAEIVSIITIVLIRVVAVRFNLSLPAIHPSSTPTEK</sequence>
<evidence type="ECO:0000256" key="3">
    <source>
        <dbReference type="ARBA" id="ARBA00022475"/>
    </source>
</evidence>
<evidence type="ECO:0000256" key="2">
    <source>
        <dbReference type="ARBA" id="ARBA00008193"/>
    </source>
</evidence>
<feature type="transmembrane region" description="Helical" evidence="7">
    <location>
        <begin position="179"/>
        <end position="197"/>
    </location>
</feature>
<evidence type="ECO:0000259" key="8">
    <source>
        <dbReference type="Pfam" id="PF03458"/>
    </source>
</evidence>
<evidence type="ECO:0000256" key="6">
    <source>
        <dbReference type="ARBA" id="ARBA00023136"/>
    </source>
</evidence>
<feature type="transmembrane region" description="Helical" evidence="7">
    <location>
        <begin position="94"/>
        <end position="115"/>
    </location>
</feature>
<evidence type="ECO:0000313" key="10">
    <source>
        <dbReference type="Proteomes" id="UP000426027"/>
    </source>
</evidence>
<reference evidence="9 10" key="1">
    <citation type="submission" date="2019-11" db="EMBL/GenBank/DDBJ databases">
        <authorList>
            <person name="Im W.T."/>
        </authorList>
    </citation>
    <scope>NUCLEOTIDE SEQUENCE [LARGE SCALE GENOMIC DNA]</scope>
    <source>
        <strain evidence="9 10">SB-02</strain>
    </source>
</reference>
<dbReference type="AlphaFoldDB" id="A0A6I6G487"/>
<feature type="domain" description="Glycine transporter" evidence="8">
    <location>
        <begin position="95"/>
        <end position="167"/>
    </location>
</feature>
<evidence type="ECO:0000256" key="4">
    <source>
        <dbReference type="ARBA" id="ARBA00022692"/>
    </source>
</evidence>
<dbReference type="PANTHER" id="PTHR30506">
    <property type="entry name" value="INNER MEMBRANE PROTEIN"/>
    <property type="match status" value="1"/>
</dbReference>
<keyword evidence="10" id="KW-1185">Reference proteome</keyword>
<gene>
    <name evidence="9" type="ORF">GLV81_04215</name>
</gene>
<organism evidence="9 10">
    <name type="scientific">Phnomibacter ginsenosidimutans</name>
    <dbReference type="NCBI Taxonomy" id="2676868"/>
    <lineage>
        <taxon>Bacteria</taxon>
        <taxon>Pseudomonadati</taxon>
        <taxon>Bacteroidota</taxon>
        <taxon>Chitinophagia</taxon>
        <taxon>Chitinophagales</taxon>
        <taxon>Chitinophagaceae</taxon>
        <taxon>Phnomibacter</taxon>
    </lineage>
</organism>
<feature type="domain" description="Glycine transporter" evidence="8">
    <location>
        <begin position="9"/>
        <end position="82"/>
    </location>
</feature>
<dbReference type="EMBL" id="CP046566">
    <property type="protein sequence ID" value="QGW27406.1"/>
    <property type="molecule type" value="Genomic_DNA"/>
</dbReference>
<keyword evidence="4 7" id="KW-0812">Transmembrane</keyword>
<keyword evidence="6 7" id="KW-0472">Membrane</keyword>
<keyword evidence="5 7" id="KW-1133">Transmembrane helix</keyword>
<accession>A0A6I6G487</accession>
<evidence type="ECO:0000256" key="7">
    <source>
        <dbReference type="SAM" id="Phobius"/>
    </source>
</evidence>
<dbReference type="PANTHER" id="PTHR30506:SF3">
    <property type="entry name" value="UPF0126 INNER MEMBRANE PROTEIN YADS-RELATED"/>
    <property type="match status" value="1"/>
</dbReference>
<protein>
    <submittedName>
        <fullName evidence="9">Trimeric intracellular cation channel family protein</fullName>
    </submittedName>
</protein>
<proteinExistence type="inferred from homology"/>
<dbReference type="Proteomes" id="UP000426027">
    <property type="component" value="Chromosome"/>
</dbReference>
<keyword evidence="3" id="KW-1003">Cell membrane</keyword>
<feature type="transmembrane region" description="Helical" evidence="7">
    <location>
        <begin position="6"/>
        <end position="26"/>
    </location>
</feature>
<evidence type="ECO:0000256" key="1">
    <source>
        <dbReference type="ARBA" id="ARBA00004651"/>
    </source>
</evidence>